<dbReference type="EMBL" id="JABEMA010000110">
    <property type="protein sequence ID" value="NNH23213.1"/>
    <property type="molecule type" value="Genomic_DNA"/>
</dbReference>
<dbReference type="Gene3D" id="3.30.300.30">
    <property type="match status" value="1"/>
</dbReference>
<evidence type="ECO:0000259" key="7">
    <source>
        <dbReference type="Pfam" id="PF00501"/>
    </source>
</evidence>
<keyword evidence="4" id="KW-0443">Lipid metabolism</keyword>
<organism evidence="8 9">
    <name type="scientific">Pseudokineococcus marinus</name>
    <dbReference type="NCBI Taxonomy" id="351215"/>
    <lineage>
        <taxon>Bacteria</taxon>
        <taxon>Bacillati</taxon>
        <taxon>Actinomycetota</taxon>
        <taxon>Actinomycetes</taxon>
        <taxon>Kineosporiales</taxon>
        <taxon>Kineosporiaceae</taxon>
        <taxon>Pseudokineococcus</taxon>
    </lineage>
</organism>
<name>A0A849BPE6_9ACTN</name>
<evidence type="ECO:0000313" key="9">
    <source>
        <dbReference type="Proteomes" id="UP000555552"/>
    </source>
</evidence>
<keyword evidence="3" id="KW-0276">Fatty acid metabolism</keyword>
<dbReference type="PANTHER" id="PTHR43272:SF32">
    <property type="entry name" value="AMP-DEPENDENT SYNTHETASE_LIGASE DOMAIN-CONTAINING PROTEIN"/>
    <property type="match status" value="1"/>
</dbReference>
<evidence type="ECO:0000256" key="4">
    <source>
        <dbReference type="ARBA" id="ARBA00023098"/>
    </source>
</evidence>
<evidence type="ECO:0000256" key="6">
    <source>
        <dbReference type="ARBA" id="ARBA00032875"/>
    </source>
</evidence>
<comment type="catalytic activity">
    <reaction evidence="5">
        <text>a long-chain fatty acid + ATP + CoA = a long-chain fatty acyl-CoA + AMP + diphosphate</text>
        <dbReference type="Rhea" id="RHEA:15421"/>
        <dbReference type="ChEBI" id="CHEBI:30616"/>
        <dbReference type="ChEBI" id="CHEBI:33019"/>
        <dbReference type="ChEBI" id="CHEBI:57287"/>
        <dbReference type="ChEBI" id="CHEBI:57560"/>
        <dbReference type="ChEBI" id="CHEBI:83139"/>
        <dbReference type="ChEBI" id="CHEBI:456215"/>
        <dbReference type="EC" id="6.2.1.3"/>
    </reaction>
    <physiologicalReaction direction="left-to-right" evidence="5">
        <dbReference type="Rhea" id="RHEA:15422"/>
    </physiologicalReaction>
</comment>
<dbReference type="PROSITE" id="PS00455">
    <property type="entry name" value="AMP_BINDING"/>
    <property type="match status" value="1"/>
</dbReference>
<dbReference type="InterPro" id="IPR042099">
    <property type="entry name" value="ANL_N_sf"/>
</dbReference>
<dbReference type="GO" id="GO:0016020">
    <property type="term" value="C:membrane"/>
    <property type="evidence" value="ECO:0007669"/>
    <property type="project" value="TreeGrafter"/>
</dbReference>
<reference evidence="8 9" key="1">
    <citation type="submission" date="2020-05" db="EMBL/GenBank/DDBJ databases">
        <title>MicrobeNet Type strains.</title>
        <authorList>
            <person name="Nicholson A.C."/>
        </authorList>
    </citation>
    <scope>NUCLEOTIDE SEQUENCE [LARGE SCALE GENOMIC DNA]</scope>
    <source>
        <strain evidence="8 9">JCM 14547</strain>
    </source>
</reference>
<dbReference type="RefSeq" id="WP_171203038.1">
    <property type="nucleotide sequence ID" value="NZ_BAAANP010000004.1"/>
</dbReference>
<evidence type="ECO:0000256" key="1">
    <source>
        <dbReference type="ARBA" id="ARBA00006432"/>
    </source>
</evidence>
<proteinExistence type="inferred from homology"/>
<dbReference type="Pfam" id="PF00501">
    <property type="entry name" value="AMP-binding"/>
    <property type="match status" value="1"/>
</dbReference>
<dbReference type="PANTHER" id="PTHR43272">
    <property type="entry name" value="LONG-CHAIN-FATTY-ACID--COA LIGASE"/>
    <property type="match status" value="1"/>
</dbReference>
<dbReference type="AlphaFoldDB" id="A0A849BPE6"/>
<dbReference type="InterPro" id="IPR000873">
    <property type="entry name" value="AMP-dep_synth/lig_dom"/>
</dbReference>
<evidence type="ECO:0000256" key="3">
    <source>
        <dbReference type="ARBA" id="ARBA00022832"/>
    </source>
</evidence>
<dbReference type="SUPFAM" id="SSF56801">
    <property type="entry name" value="Acetyl-CoA synthetase-like"/>
    <property type="match status" value="1"/>
</dbReference>
<gene>
    <name evidence="8" type="ORF">HLB09_08930</name>
</gene>
<dbReference type="InterPro" id="IPR045851">
    <property type="entry name" value="AMP-bd_C_sf"/>
</dbReference>
<dbReference type="Proteomes" id="UP000555552">
    <property type="component" value="Unassembled WGS sequence"/>
</dbReference>
<evidence type="ECO:0000256" key="2">
    <source>
        <dbReference type="ARBA" id="ARBA00022598"/>
    </source>
</evidence>
<accession>A0A849BPE6</accession>
<dbReference type="Pfam" id="PF23562">
    <property type="entry name" value="AMP-binding_C_3"/>
    <property type="match status" value="1"/>
</dbReference>
<dbReference type="CDD" id="cd05907">
    <property type="entry name" value="VL_LC_FACS_like"/>
    <property type="match status" value="1"/>
</dbReference>
<evidence type="ECO:0000256" key="5">
    <source>
        <dbReference type="ARBA" id="ARBA00024484"/>
    </source>
</evidence>
<feature type="domain" description="AMP-dependent synthetase/ligase" evidence="7">
    <location>
        <begin position="36"/>
        <end position="444"/>
    </location>
</feature>
<sequence length="619" mass="65989">MSAVQHSSRDGSGRGAGRTWWWQVDPPSSLADVVVRAAEDEPDREVLARRAGGGWEAVTAARFREEVEQVALGLLDAGVAPGDRVGLMARTRYEWTLVDAAVWAVGGVVVPVYETSAPDQLRWILEDSGAVACFVETPSHARTLAQVADGLPALRTSWVVDGGATGVLPTLADLTAAGAAAGGDGRAELERRRAALTRDDVATIIYTSGTTGRPKGCVLTHGNFLVECGTAVELLPELFEDPGSSTLLFLPLAHVFGRMIEVAVLMARIRVGHSDVARITRDLPTFQPSFVLAVPRVFERVYETARRRATTEGKGAVFQRAADVASAWSRAQDGGRPGLLLRAQHALFDRLVYGKLRAALGGRAEWAVSGGAPLGERLGHFYRGIGLTILEGYGLTETTAATTVNTPRDQRVGSVGRALPGTELRISEAGEVQVRGGHVFREYLGNAQATREVLDHDGWFATGDLGSLDADGYLTITGRSKDILVTSSGKNVSPGPLEDSLRAHPLVSQAVVVGDGRSSVGALVTLDQEALDAWLTQAGRPAAPAADLVEDPDLLAELRRAVDAANESVSSAEGIRRLRVLPVDLTEEGGQLTPSMKVKRGVVLEEFADEVEAMYRPRR</sequence>
<dbReference type="InterPro" id="IPR020845">
    <property type="entry name" value="AMP-binding_CS"/>
</dbReference>
<comment type="similarity">
    <text evidence="1">Belongs to the ATP-dependent AMP-binding enzyme family.</text>
</comment>
<comment type="caution">
    <text evidence="8">The sequence shown here is derived from an EMBL/GenBank/DDBJ whole genome shotgun (WGS) entry which is preliminary data.</text>
</comment>
<dbReference type="Gene3D" id="3.40.50.12780">
    <property type="entry name" value="N-terminal domain of ligase-like"/>
    <property type="match status" value="1"/>
</dbReference>
<evidence type="ECO:0000313" key="8">
    <source>
        <dbReference type="EMBL" id="NNH23213.1"/>
    </source>
</evidence>
<keyword evidence="2 8" id="KW-0436">Ligase</keyword>
<protein>
    <recommendedName>
        <fullName evidence="6">Acyl-CoA synthetase</fullName>
    </recommendedName>
</protein>
<keyword evidence="9" id="KW-1185">Reference proteome</keyword>
<dbReference type="GO" id="GO:0004467">
    <property type="term" value="F:long-chain fatty acid-CoA ligase activity"/>
    <property type="evidence" value="ECO:0007669"/>
    <property type="project" value="UniProtKB-EC"/>
</dbReference>